<proteinExistence type="predicted"/>
<reference evidence="4" key="1">
    <citation type="submission" date="2025-08" db="UniProtKB">
        <authorList>
            <consortium name="RefSeq"/>
        </authorList>
    </citation>
    <scope>IDENTIFICATION</scope>
    <source>
        <tissue evidence="4">Whole organism</tissue>
    </source>
</reference>
<dbReference type="AlphaFoldDB" id="A0A8B7PMW1"/>
<dbReference type="Proteomes" id="UP000694843">
    <property type="component" value="Unplaced"/>
</dbReference>
<evidence type="ECO:0000313" key="3">
    <source>
        <dbReference type="Proteomes" id="UP000694843"/>
    </source>
</evidence>
<dbReference type="GeneID" id="108682805"/>
<name>A0A8B7PMW1_HYAAZ</name>
<gene>
    <name evidence="4" type="primary">LOC108682805</name>
</gene>
<feature type="signal peptide" evidence="2">
    <location>
        <begin position="1"/>
        <end position="26"/>
    </location>
</feature>
<accession>A0A8B7PMW1</accession>
<dbReference type="RefSeq" id="XP_018027534.1">
    <property type="nucleotide sequence ID" value="XM_018172045.2"/>
</dbReference>
<feature type="region of interest" description="Disordered" evidence="1">
    <location>
        <begin position="157"/>
        <end position="196"/>
    </location>
</feature>
<feature type="compositionally biased region" description="Basic and acidic residues" evidence="1">
    <location>
        <begin position="180"/>
        <end position="194"/>
    </location>
</feature>
<protein>
    <submittedName>
        <fullName evidence="4">Uncharacterized protein LOC108682805</fullName>
    </submittedName>
</protein>
<feature type="compositionally biased region" description="Basic and acidic residues" evidence="1">
    <location>
        <begin position="157"/>
        <end position="166"/>
    </location>
</feature>
<dbReference type="KEGG" id="hazt:108682805"/>
<organism evidence="3 4">
    <name type="scientific">Hyalella azteca</name>
    <name type="common">Amphipod</name>
    <dbReference type="NCBI Taxonomy" id="294128"/>
    <lineage>
        <taxon>Eukaryota</taxon>
        <taxon>Metazoa</taxon>
        <taxon>Ecdysozoa</taxon>
        <taxon>Arthropoda</taxon>
        <taxon>Crustacea</taxon>
        <taxon>Multicrustacea</taxon>
        <taxon>Malacostraca</taxon>
        <taxon>Eumalacostraca</taxon>
        <taxon>Peracarida</taxon>
        <taxon>Amphipoda</taxon>
        <taxon>Senticaudata</taxon>
        <taxon>Talitrida</taxon>
        <taxon>Talitroidea</taxon>
        <taxon>Hyalellidae</taxon>
        <taxon>Hyalella</taxon>
    </lineage>
</organism>
<evidence type="ECO:0000313" key="4">
    <source>
        <dbReference type="RefSeq" id="XP_018027534.1"/>
    </source>
</evidence>
<feature type="chain" id="PRO_5034536945" evidence="2">
    <location>
        <begin position="27"/>
        <end position="277"/>
    </location>
</feature>
<keyword evidence="2" id="KW-0732">Signal</keyword>
<evidence type="ECO:0000256" key="1">
    <source>
        <dbReference type="SAM" id="MobiDB-lite"/>
    </source>
</evidence>
<evidence type="ECO:0000256" key="2">
    <source>
        <dbReference type="SAM" id="SignalP"/>
    </source>
</evidence>
<keyword evidence="3" id="KW-1185">Reference proteome</keyword>
<sequence length="277" mass="32345">MIFQRLLHFILIILIILILPLRSCLGQAPATHIVTETGQCVTIAPKLALLKSCDSSDPSQKIYRVAVNATHIVMLNEQRSKALCYARGSRKVMALKIKNYCMHPSDDILRCEPRRRNFECHIQEINAQGGYFYFNFGKGKRDYMAWGRNGKLQKARDRFCKTNESNKRRKIRHLHSKSRSGSERSRELLPRSFERSQSASYESGARSFEDYASVEGKNSNYINSLEKHETGERFLSGEHNFLRDRASSERQRGHVRRRGSRKCRRKKDKFMRFMYKT</sequence>
<feature type="compositionally biased region" description="Basic residues" evidence="1">
    <location>
        <begin position="167"/>
        <end position="178"/>
    </location>
</feature>